<dbReference type="PANTHER" id="PTHR24340">
    <property type="entry name" value="HOMEOBOX PROTEIN NKX"/>
    <property type="match status" value="1"/>
</dbReference>
<feature type="DNA-binding region" description="Homeobox" evidence="5">
    <location>
        <begin position="290"/>
        <end position="349"/>
    </location>
</feature>
<feature type="compositionally biased region" description="Basic and acidic residues" evidence="7">
    <location>
        <begin position="516"/>
        <end position="526"/>
    </location>
</feature>
<dbReference type="GO" id="GO:0005634">
    <property type="term" value="C:nucleus"/>
    <property type="evidence" value="ECO:0007669"/>
    <property type="project" value="UniProtKB-SubCell"/>
</dbReference>
<feature type="compositionally biased region" description="Polar residues" evidence="7">
    <location>
        <begin position="247"/>
        <end position="265"/>
    </location>
</feature>
<evidence type="ECO:0000256" key="6">
    <source>
        <dbReference type="RuleBase" id="RU000682"/>
    </source>
</evidence>
<evidence type="ECO:0000256" key="1">
    <source>
        <dbReference type="ARBA" id="ARBA00004123"/>
    </source>
</evidence>
<evidence type="ECO:0000256" key="4">
    <source>
        <dbReference type="ARBA" id="ARBA00023242"/>
    </source>
</evidence>
<accession>A0AAV2BHC6</accession>
<comment type="subcellular location">
    <subcellularLocation>
        <location evidence="1 5 6">Nucleus</location>
    </subcellularLocation>
</comment>
<reference evidence="9 10" key="1">
    <citation type="submission" date="2024-04" db="EMBL/GenBank/DDBJ databases">
        <authorList>
            <person name="Rising A."/>
            <person name="Reimegard J."/>
            <person name="Sonavane S."/>
            <person name="Akerstrom W."/>
            <person name="Nylinder S."/>
            <person name="Hedman E."/>
            <person name="Kallberg Y."/>
        </authorList>
    </citation>
    <scope>NUCLEOTIDE SEQUENCE [LARGE SCALE GENOMIC DNA]</scope>
</reference>
<name>A0AAV2BHC6_9ARAC</name>
<keyword evidence="4 5" id="KW-0539">Nucleus</keyword>
<feature type="region of interest" description="Disordered" evidence="7">
    <location>
        <begin position="461"/>
        <end position="526"/>
    </location>
</feature>
<dbReference type="Proteomes" id="UP001497382">
    <property type="component" value="Unassembled WGS sequence"/>
</dbReference>
<dbReference type="GO" id="GO:0000978">
    <property type="term" value="F:RNA polymerase II cis-regulatory region sequence-specific DNA binding"/>
    <property type="evidence" value="ECO:0007669"/>
    <property type="project" value="TreeGrafter"/>
</dbReference>
<evidence type="ECO:0000313" key="9">
    <source>
        <dbReference type="EMBL" id="CAL1295642.1"/>
    </source>
</evidence>
<feature type="compositionally biased region" description="Low complexity" evidence="7">
    <location>
        <begin position="365"/>
        <end position="383"/>
    </location>
</feature>
<comment type="caution">
    <text evidence="9">The sequence shown here is derived from an EMBL/GenBank/DDBJ whole genome shotgun (WGS) entry which is preliminary data.</text>
</comment>
<feature type="region of interest" description="Disordered" evidence="7">
    <location>
        <begin position="354"/>
        <end position="423"/>
    </location>
</feature>
<keyword evidence="3 5" id="KW-0371">Homeobox</keyword>
<feature type="compositionally biased region" description="Low complexity" evidence="7">
    <location>
        <begin position="88"/>
        <end position="102"/>
    </location>
</feature>
<dbReference type="GO" id="GO:0000981">
    <property type="term" value="F:DNA-binding transcription factor activity, RNA polymerase II-specific"/>
    <property type="evidence" value="ECO:0007669"/>
    <property type="project" value="InterPro"/>
</dbReference>
<feature type="compositionally biased region" description="Polar residues" evidence="7">
    <location>
        <begin position="472"/>
        <end position="483"/>
    </location>
</feature>
<evidence type="ECO:0000259" key="8">
    <source>
        <dbReference type="PROSITE" id="PS50071"/>
    </source>
</evidence>
<organism evidence="9 10">
    <name type="scientific">Larinioides sclopetarius</name>
    <dbReference type="NCBI Taxonomy" id="280406"/>
    <lineage>
        <taxon>Eukaryota</taxon>
        <taxon>Metazoa</taxon>
        <taxon>Ecdysozoa</taxon>
        <taxon>Arthropoda</taxon>
        <taxon>Chelicerata</taxon>
        <taxon>Arachnida</taxon>
        <taxon>Araneae</taxon>
        <taxon>Araneomorphae</taxon>
        <taxon>Entelegynae</taxon>
        <taxon>Araneoidea</taxon>
        <taxon>Araneidae</taxon>
        <taxon>Larinioides</taxon>
    </lineage>
</organism>
<feature type="region of interest" description="Disordered" evidence="7">
    <location>
        <begin position="274"/>
        <end position="293"/>
    </location>
</feature>
<feature type="region of interest" description="Disordered" evidence="7">
    <location>
        <begin position="187"/>
        <end position="265"/>
    </location>
</feature>
<evidence type="ECO:0000256" key="5">
    <source>
        <dbReference type="PROSITE-ProRule" id="PRU00108"/>
    </source>
</evidence>
<evidence type="ECO:0000256" key="7">
    <source>
        <dbReference type="SAM" id="MobiDB-lite"/>
    </source>
</evidence>
<dbReference type="InterPro" id="IPR020479">
    <property type="entry name" value="HD_metazoa"/>
</dbReference>
<dbReference type="EMBL" id="CAXIEN010000376">
    <property type="protein sequence ID" value="CAL1295642.1"/>
    <property type="molecule type" value="Genomic_DNA"/>
</dbReference>
<evidence type="ECO:0000256" key="2">
    <source>
        <dbReference type="ARBA" id="ARBA00023125"/>
    </source>
</evidence>
<dbReference type="InterPro" id="IPR017970">
    <property type="entry name" value="Homeobox_CS"/>
</dbReference>
<dbReference type="CDD" id="cd00086">
    <property type="entry name" value="homeodomain"/>
    <property type="match status" value="1"/>
</dbReference>
<feature type="compositionally biased region" description="Polar residues" evidence="7">
    <location>
        <begin position="500"/>
        <end position="510"/>
    </location>
</feature>
<feature type="compositionally biased region" description="Basic and acidic residues" evidence="7">
    <location>
        <begin position="484"/>
        <end position="498"/>
    </location>
</feature>
<keyword evidence="10" id="KW-1185">Reference proteome</keyword>
<dbReference type="SMART" id="SM00389">
    <property type="entry name" value="HOX"/>
    <property type="match status" value="1"/>
</dbReference>
<keyword evidence="2 5" id="KW-0238">DNA-binding</keyword>
<dbReference type="GO" id="GO:0030154">
    <property type="term" value="P:cell differentiation"/>
    <property type="evidence" value="ECO:0007669"/>
    <property type="project" value="TreeGrafter"/>
</dbReference>
<evidence type="ECO:0000256" key="3">
    <source>
        <dbReference type="ARBA" id="ARBA00023155"/>
    </source>
</evidence>
<dbReference type="InterPro" id="IPR001356">
    <property type="entry name" value="HD"/>
</dbReference>
<feature type="domain" description="Homeobox" evidence="8">
    <location>
        <begin position="288"/>
        <end position="348"/>
    </location>
</feature>
<dbReference type="PROSITE" id="PS00027">
    <property type="entry name" value="HOMEOBOX_1"/>
    <property type="match status" value="1"/>
</dbReference>
<dbReference type="PROSITE" id="PS50071">
    <property type="entry name" value="HOMEOBOX_2"/>
    <property type="match status" value="1"/>
</dbReference>
<protein>
    <recommendedName>
        <fullName evidence="8">Homeobox domain-containing protein</fullName>
    </recommendedName>
</protein>
<dbReference type="Gene3D" id="1.10.10.60">
    <property type="entry name" value="Homeodomain-like"/>
    <property type="match status" value="1"/>
</dbReference>
<proteinExistence type="predicted"/>
<dbReference type="InterPro" id="IPR009057">
    <property type="entry name" value="Homeodomain-like_sf"/>
</dbReference>
<feature type="region of interest" description="Disordered" evidence="7">
    <location>
        <begin position="87"/>
        <end position="166"/>
    </location>
</feature>
<dbReference type="PRINTS" id="PR00024">
    <property type="entry name" value="HOMEOBOX"/>
</dbReference>
<sequence>MHHESDHLNSLPKMTTWHPHVYANPPKQPTPHFIIDILGIRDHHSSLQTNHPRDATILLSASSPMAAPSNGTSGHFYHRAHANQHFQNSCSSSNSSSCSSNSPSMVSANEEVQEPNKTVIEQPLNLSCPEKVRGETPSPGKLNSFKVLPRPERSNPLPSPSPTNLPPVIHAAFSPVGTVRLSGPANGIITGEKATPLLRTPLPNTGKGKSHNTAPHKPSKRKKEPKANLQPDGNNNKIPPVADTEPGSLSNISPPGSLNGNSNCSSILLGDSKVAAGSTSDPESGDKAKRKKARTTFTGRQIFELEKQFEIKKYLSSSERADMAKLLNVTETQVKIWFQNRRTKWKKLENISNAEAAEHKHAPDKSGSGSKGKSSKSSKNSSKTNPSTVVLPNTEVSTTPTSIANNAHPIPLTNGRTSSSELSNGLSLDAMDLKACPASNREISENSYIPITGQTEAMSIDINQHEPDRSSSESMQKPLSSPSQERRAEYTFQTKEDSFSEPSSPCNGSHLQLHCTDQRVEETNQQ</sequence>
<dbReference type="AlphaFoldDB" id="A0AAV2BHC6"/>
<feature type="compositionally biased region" description="Polar residues" evidence="7">
    <location>
        <begin position="384"/>
        <end position="405"/>
    </location>
</feature>
<dbReference type="SUPFAM" id="SSF46689">
    <property type="entry name" value="Homeodomain-like"/>
    <property type="match status" value="1"/>
</dbReference>
<dbReference type="Pfam" id="PF00046">
    <property type="entry name" value="Homeodomain"/>
    <property type="match status" value="1"/>
</dbReference>
<evidence type="ECO:0000313" key="10">
    <source>
        <dbReference type="Proteomes" id="UP001497382"/>
    </source>
</evidence>
<feature type="compositionally biased region" description="Polar residues" evidence="7">
    <location>
        <begin position="414"/>
        <end position="423"/>
    </location>
</feature>
<dbReference type="InterPro" id="IPR050394">
    <property type="entry name" value="Homeobox_NK-like"/>
</dbReference>
<gene>
    <name evidence="9" type="ORF">LARSCL_LOCUS19386</name>
</gene>
<dbReference type="PANTHER" id="PTHR24340:SF70">
    <property type="entry name" value="NK7.1, ISOFORM A"/>
    <property type="match status" value="1"/>
</dbReference>